<evidence type="ECO:0000313" key="12">
    <source>
        <dbReference type="EMBL" id="ABG59942.1"/>
    </source>
</evidence>
<comment type="pathway">
    <text evidence="3">Lipid metabolism.</text>
</comment>
<sequence length="222" mass="24388">MIIWSILCITSSIVVRILTFSTHLGVAMARTVWAPVILWMAGIKLTVKGLEHIPAEKKPYIVVSNHQSVIDIPILFYVLPFNVYFVAKKEIAKVPFIGWYMYMMGMIFIDRGSRDKALQSMINAGTLIREGKSVMTFPEGTRSLNEKIGVFKAGTFVMAEKAGVEILPVKISGAGKIWPSGGFTIKRGPVTVSIGAPISTAGLNDQTRAKFIEEVKGRVEGL</sequence>
<evidence type="ECO:0000256" key="2">
    <source>
        <dbReference type="ARBA" id="ARBA00004728"/>
    </source>
</evidence>
<dbReference type="PANTHER" id="PTHR10434:SF11">
    <property type="entry name" value="1-ACYL-SN-GLYCEROL-3-PHOSPHATE ACYLTRANSFERASE"/>
    <property type="match status" value="1"/>
</dbReference>
<comment type="domain">
    <text evidence="9">The HXXXXD motif is essential for acyltransferase activity and may constitute the binding site for the phosphate moiety of the glycerol-3-phosphate.</text>
</comment>
<evidence type="ECO:0000256" key="10">
    <source>
        <dbReference type="SAM" id="Phobius"/>
    </source>
</evidence>
<dbReference type="NCBIfam" id="TIGR00530">
    <property type="entry name" value="AGP_acyltrn"/>
    <property type="match status" value="1"/>
</dbReference>
<evidence type="ECO:0000256" key="4">
    <source>
        <dbReference type="ARBA" id="ARBA00008655"/>
    </source>
</evidence>
<dbReference type="GO" id="GO:0016020">
    <property type="term" value="C:membrane"/>
    <property type="evidence" value="ECO:0007669"/>
    <property type="project" value="InterPro"/>
</dbReference>
<name>A0A6N4SU68_CYTH3</name>
<organism evidence="12 13">
    <name type="scientific">Cytophaga hutchinsonii (strain ATCC 33406 / DSM 1761 / CIP 103989 / NBRC 15051 / NCIMB 9469 / D465)</name>
    <dbReference type="NCBI Taxonomy" id="269798"/>
    <lineage>
        <taxon>Bacteria</taxon>
        <taxon>Pseudomonadati</taxon>
        <taxon>Bacteroidota</taxon>
        <taxon>Cytophagia</taxon>
        <taxon>Cytophagales</taxon>
        <taxon>Cytophagaceae</taxon>
        <taxon>Cytophaga</taxon>
    </lineage>
</organism>
<evidence type="ECO:0000256" key="8">
    <source>
        <dbReference type="ARBA" id="ARBA00023315"/>
    </source>
</evidence>
<dbReference type="SUPFAM" id="SSF69593">
    <property type="entry name" value="Glycerol-3-phosphate (1)-acyltransferase"/>
    <property type="match status" value="1"/>
</dbReference>
<keyword evidence="9" id="KW-0444">Lipid biosynthesis</keyword>
<comment type="similarity">
    <text evidence="4 9">Belongs to the 1-acyl-sn-glycerol-3-phosphate acyltransferase family.</text>
</comment>
<dbReference type="SMART" id="SM00563">
    <property type="entry name" value="PlsC"/>
    <property type="match status" value="1"/>
</dbReference>
<dbReference type="GO" id="GO:0003841">
    <property type="term" value="F:1-acylglycerol-3-phosphate O-acyltransferase activity"/>
    <property type="evidence" value="ECO:0007669"/>
    <property type="project" value="UniProtKB-UniRule"/>
</dbReference>
<evidence type="ECO:0000256" key="1">
    <source>
        <dbReference type="ARBA" id="ARBA00001141"/>
    </source>
</evidence>
<feature type="transmembrane region" description="Helical" evidence="10">
    <location>
        <begin position="68"/>
        <end position="85"/>
    </location>
</feature>
<evidence type="ECO:0000256" key="6">
    <source>
        <dbReference type="ARBA" id="ARBA00016139"/>
    </source>
</evidence>
<dbReference type="GO" id="GO:0006654">
    <property type="term" value="P:phosphatidic acid biosynthetic process"/>
    <property type="evidence" value="ECO:0007669"/>
    <property type="project" value="TreeGrafter"/>
</dbReference>
<protein>
    <recommendedName>
        <fullName evidence="6 9">1-acyl-sn-glycerol-3-phosphate acyltransferase</fullName>
        <ecNumber evidence="5 9">2.3.1.51</ecNumber>
    </recommendedName>
</protein>
<comment type="pathway">
    <text evidence="2">Phospholipid metabolism; CDP-diacylglycerol biosynthesis; CDP-diacylglycerol from sn-glycerol 3-phosphate: step 2/3.</text>
</comment>
<dbReference type="Pfam" id="PF01553">
    <property type="entry name" value="Acyltransferase"/>
    <property type="match status" value="1"/>
</dbReference>
<dbReference type="Proteomes" id="UP000001822">
    <property type="component" value="Chromosome"/>
</dbReference>
<evidence type="ECO:0000256" key="5">
    <source>
        <dbReference type="ARBA" id="ARBA00013211"/>
    </source>
</evidence>
<feature type="transmembrane region" description="Helical" evidence="10">
    <location>
        <begin position="91"/>
        <end position="109"/>
    </location>
</feature>
<evidence type="ECO:0000259" key="11">
    <source>
        <dbReference type="SMART" id="SM00563"/>
    </source>
</evidence>
<reference evidence="12 13" key="1">
    <citation type="journal article" date="2007" name="Appl. Environ. Microbiol.">
        <title>Genome sequence of the cellulolytic gliding bacterium Cytophaga hutchinsonii.</title>
        <authorList>
            <person name="Xie G."/>
            <person name="Bruce D.C."/>
            <person name="Challacombe J.F."/>
            <person name="Chertkov O."/>
            <person name="Detter J.C."/>
            <person name="Gilna P."/>
            <person name="Han C.S."/>
            <person name="Lucas S."/>
            <person name="Misra M."/>
            <person name="Myers G.L."/>
            <person name="Richardson P."/>
            <person name="Tapia R."/>
            <person name="Thayer N."/>
            <person name="Thompson L.S."/>
            <person name="Brettin T.S."/>
            <person name="Henrissat B."/>
            <person name="Wilson D.B."/>
            <person name="McBride M.J."/>
        </authorList>
    </citation>
    <scope>NUCLEOTIDE SEQUENCE [LARGE SCALE GENOMIC DNA]</scope>
    <source>
        <strain evidence="13">ATCC 33406 / DSM 1761 / CIP 103989 / NBRC 15051 / NCIMB 9469 / D465</strain>
    </source>
</reference>
<dbReference type="EC" id="2.3.1.51" evidence="5 9"/>
<dbReference type="InterPro" id="IPR002123">
    <property type="entry name" value="Plipid/glycerol_acylTrfase"/>
</dbReference>
<evidence type="ECO:0000313" key="13">
    <source>
        <dbReference type="Proteomes" id="UP000001822"/>
    </source>
</evidence>
<keyword evidence="9" id="KW-1208">Phospholipid metabolism</keyword>
<dbReference type="PANTHER" id="PTHR10434">
    <property type="entry name" value="1-ACYL-SN-GLYCEROL-3-PHOSPHATE ACYLTRANSFERASE"/>
    <property type="match status" value="1"/>
</dbReference>
<keyword evidence="10" id="KW-0472">Membrane</keyword>
<dbReference type="CDD" id="cd07989">
    <property type="entry name" value="LPLAT_AGPAT-like"/>
    <property type="match status" value="1"/>
</dbReference>
<keyword evidence="13" id="KW-1185">Reference proteome</keyword>
<keyword evidence="7 9" id="KW-0808">Transferase</keyword>
<accession>A0A6N4SU68</accession>
<evidence type="ECO:0000256" key="9">
    <source>
        <dbReference type="RuleBase" id="RU361267"/>
    </source>
</evidence>
<evidence type="ECO:0000256" key="7">
    <source>
        <dbReference type="ARBA" id="ARBA00022679"/>
    </source>
</evidence>
<keyword evidence="8 9" id="KW-0012">Acyltransferase</keyword>
<keyword evidence="10" id="KW-0812">Transmembrane</keyword>
<feature type="domain" description="Phospholipid/glycerol acyltransferase" evidence="11">
    <location>
        <begin position="60"/>
        <end position="174"/>
    </location>
</feature>
<keyword evidence="9" id="KW-0443">Lipid metabolism</keyword>
<comment type="catalytic activity">
    <reaction evidence="1 9">
        <text>a 1-acyl-sn-glycero-3-phosphate + an acyl-CoA = a 1,2-diacyl-sn-glycero-3-phosphate + CoA</text>
        <dbReference type="Rhea" id="RHEA:19709"/>
        <dbReference type="ChEBI" id="CHEBI:57287"/>
        <dbReference type="ChEBI" id="CHEBI:57970"/>
        <dbReference type="ChEBI" id="CHEBI:58342"/>
        <dbReference type="ChEBI" id="CHEBI:58608"/>
        <dbReference type="EC" id="2.3.1.51"/>
    </reaction>
</comment>
<dbReference type="InterPro" id="IPR004552">
    <property type="entry name" value="AGP_acyltrans"/>
</dbReference>
<proteinExistence type="inferred from homology"/>
<dbReference type="KEGG" id="chu:CHU_2690"/>
<keyword evidence="10" id="KW-1133">Transmembrane helix</keyword>
<evidence type="ECO:0000256" key="3">
    <source>
        <dbReference type="ARBA" id="ARBA00005189"/>
    </source>
</evidence>
<keyword evidence="9" id="KW-0594">Phospholipid biosynthesis</keyword>
<dbReference type="AlphaFoldDB" id="A0A6N4SU68"/>
<gene>
    <name evidence="12" type="primary">plsC</name>
    <name evidence="12" type="ordered locus">CHU_2690</name>
</gene>
<dbReference type="EMBL" id="CP000383">
    <property type="protein sequence ID" value="ABG59942.1"/>
    <property type="molecule type" value="Genomic_DNA"/>
</dbReference>